<gene>
    <name evidence="2" type="ORF">GTK07_05335</name>
</gene>
<dbReference type="InterPro" id="IPR001173">
    <property type="entry name" value="Glyco_trans_2-like"/>
</dbReference>
<accession>A0A6I5KWJ3</accession>
<dbReference type="EMBL" id="JAAAMI010000002">
    <property type="protein sequence ID" value="NDV42742.1"/>
    <property type="molecule type" value="Genomic_DNA"/>
</dbReference>
<reference evidence="2 3" key="1">
    <citation type="submission" date="2020-01" db="EMBL/GenBank/DDBJ databases">
        <title>Muricauda sediminis sp.nov. 40Bstr401.</title>
        <authorList>
            <person name="Xue Z."/>
            <person name="Zhu S."/>
            <person name="Ren N."/>
            <person name="Chen T."/>
            <person name="Chen X."/>
            <person name="Chen J."/>
            <person name="Yang J."/>
        </authorList>
    </citation>
    <scope>NUCLEOTIDE SEQUENCE [LARGE SCALE GENOMIC DNA]</scope>
    <source>
        <strain evidence="2 3">40Bstr401</strain>
    </source>
</reference>
<dbReference type="CDD" id="cd00761">
    <property type="entry name" value="Glyco_tranf_GTA_type"/>
    <property type="match status" value="1"/>
</dbReference>
<dbReference type="AlphaFoldDB" id="A0A6I5KWJ3"/>
<keyword evidence="2" id="KW-0808">Transferase</keyword>
<feature type="domain" description="Glycosyltransferase 2-like" evidence="1">
    <location>
        <begin position="4"/>
        <end position="129"/>
    </location>
</feature>
<comment type="caution">
    <text evidence="2">The sequence shown here is derived from an EMBL/GenBank/DDBJ whole genome shotgun (WGS) entry which is preliminary data.</text>
</comment>
<dbReference type="Pfam" id="PF00535">
    <property type="entry name" value="Glycos_transf_2"/>
    <property type="match status" value="1"/>
</dbReference>
<keyword evidence="3" id="KW-1185">Reference proteome</keyword>
<dbReference type="GO" id="GO:0016758">
    <property type="term" value="F:hexosyltransferase activity"/>
    <property type="evidence" value="ECO:0007669"/>
    <property type="project" value="UniProtKB-ARBA"/>
</dbReference>
<name>A0A6I5KWJ3_9FLAO</name>
<evidence type="ECO:0000313" key="3">
    <source>
        <dbReference type="Proteomes" id="UP000468707"/>
    </source>
</evidence>
<dbReference type="PANTHER" id="PTHR22916">
    <property type="entry name" value="GLYCOSYLTRANSFERASE"/>
    <property type="match status" value="1"/>
</dbReference>
<protein>
    <submittedName>
        <fullName evidence="2">Glycosyltransferase</fullName>
    </submittedName>
</protein>
<dbReference type="Proteomes" id="UP000468707">
    <property type="component" value="Unassembled WGS sequence"/>
</dbReference>
<organism evidence="2 3">
    <name type="scientific">Flagellimonas sediminis</name>
    <dbReference type="NCBI Taxonomy" id="2696468"/>
    <lineage>
        <taxon>Bacteria</taxon>
        <taxon>Pseudomonadati</taxon>
        <taxon>Bacteroidota</taxon>
        <taxon>Flavobacteriia</taxon>
        <taxon>Flavobacteriales</taxon>
        <taxon>Flavobacteriaceae</taxon>
        <taxon>Flagellimonas</taxon>
    </lineage>
</organism>
<dbReference type="SUPFAM" id="SSF53448">
    <property type="entry name" value="Nucleotide-diphospho-sugar transferases"/>
    <property type="match status" value="1"/>
</dbReference>
<dbReference type="PANTHER" id="PTHR22916:SF64">
    <property type="entry name" value="TRANSFERASE, PUTATIVE-RELATED"/>
    <property type="match status" value="1"/>
</dbReference>
<evidence type="ECO:0000259" key="1">
    <source>
        <dbReference type="Pfam" id="PF00535"/>
    </source>
</evidence>
<sequence>MDLSIIIPAYNSEAYIENCLSSILNQKLPKERYEVIVVNDGSTDATKEIVEDIAKQFGNINLINQENKGLGGARNIGFDISTGRYVYFLDADDYVASNTLGKLIDIALAHDLDILGFRSKKVMDGKASLSENIESEAPVIVITGREYLATNNYKPEVWWYFTKKDFFLSTKVRHYDRRYVQDSYITPTLFSRAKRIAHLPYDVHRYLLSPNSITRNRSAEHLTVHLGDLDYAVKKLNDLITSIEKEGDPKNAKCLYTLNVKKERYVFVSIIRYIRSNFPYSRLKEGLIGFSLKESYPMRYFPKTPSYNSLTNRTLVFVFNSRPLLYLSFRCYRFAKVFKGK</sequence>
<dbReference type="Gene3D" id="3.90.550.10">
    <property type="entry name" value="Spore Coat Polysaccharide Biosynthesis Protein SpsA, Chain A"/>
    <property type="match status" value="1"/>
</dbReference>
<proteinExistence type="predicted"/>
<evidence type="ECO:0000313" key="2">
    <source>
        <dbReference type="EMBL" id="NDV42742.1"/>
    </source>
</evidence>
<dbReference type="RefSeq" id="WP_163633788.1">
    <property type="nucleotide sequence ID" value="NZ_JAAAMI010000002.1"/>
</dbReference>
<dbReference type="InterPro" id="IPR029044">
    <property type="entry name" value="Nucleotide-diphossugar_trans"/>
</dbReference>